<keyword evidence="2" id="KW-1185">Reference proteome</keyword>
<dbReference type="RefSeq" id="WP_147021226.1">
    <property type="nucleotide sequence ID" value="NZ_BJXM01000032.1"/>
</dbReference>
<comment type="caution">
    <text evidence="1">The sequence shown here is derived from an EMBL/GenBank/DDBJ whole genome shotgun (WGS) entry which is preliminary data.</text>
</comment>
<evidence type="ECO:0000313" key="1">
    <source>
        <dbReference type="EMBL" id="RIH91731.1"/>
    </source>
</evidence>
<sequence>MNRPAYPSDARDEAWALVLLYLTLAPLEAAQHKYVLHEVFIVQTQADDPSLGHLSALVATAVCEQERARVGALSQQVQAVTGEPVEGIALA</sequence>
<evidence type="ECO:0000313" key="2">
    <source>
        <dbReference type="Proteomes" id="UP000266178"/>
    </source>
</evidence>
<dbReference type="Proteomes" id="UP000266178">
    <property type="component" value="Unassembled WGS sequence"/>
</dbReference>
<accession>A0A399FAP9</accession>
<protein>
    <submittedName>
        <fullName evidence="1">Uncharacterized protein</fullName>
    </submittedName>
</protein>
<organism evidence="1 2">
    <name type="scientific">Meiothermus granaticius NBRC 107808</name>
    <dbReference type="NCBI Taxonomy" id="1227551"/>
    <lineage>
        <taxon>Bacteria</taxon>
        <taxon>Thermotogati</taxon>
        <taxon>Deinococcota</taxon>
        <taxon>Deinococci</taxon>
        <taxon>Thermales</taxon>
        <taxon>Thermaceae</taxon>
        <taxon>Meiothermus</taxon>
    </lineage>
</organism>
<reference evidence="1 2" key="1">
    <citation type="submission" date="2018-08" db="EMBL/GenBank/DDBJ databases">
        <title>Meiothermus granaticius genome AF-68 sequencing project.</title>
        <authorList>
            <person name="Da Costa M.S."/>
            <person name="Albuquerque L."/>
            <person name="Raposo P."/>
            <person name="Froufe H.J.C."/>
            <person name="Barroso C.S."/>
            <person name="Egas C."/>
        </authorList>
    </citation>
    <scope>NUCLEOTIDE SEQUENCE [LARGE SCALE GENOMIC DNA]</scope>
    <source>
        <strain evidence="1 2">AF-68</strain>
    </source>
</reference>
<proteinExistence type="predicted"/>
<dbReference type="EMBL" id="QWLB01000034">
    <property type="protein sequence ID" value="RIH91731.1"/>
    <property type="molecule type" value="Genomic_DNA"/>
</dbReference>
<dbReference type="AlphaFoldDB" id="A0A399FAP9"/>
<name>A0A399FAP9_9DEIN</name>
<gene>
    <name evidence="1" type="ORF">Mgrana_02397</name>
</gene>